<name>K0T4W2_THAOC</name>
<evidence type="ECO:0000256" key="1">
    <source>
        <dbReference type="SAM" id="MobiDB-lite"/>
    </source>
</evidence>
<proteinExistence type="predicted"/>
<feature type="region of interest" description="Disordered" evidence="1">
    <location>
        <begin position="19"/>
        <end position="42"/>
    </location>
</feature>
<dbReference type="AlphaFoldDB" id="K0T4W2"/>
<sequence>MGWQLIAEVDVPWECWEQGSFGADDAPGTGRGTGLAAEHGVTDEESVTALTGRGKGPPFVPPLPPSFFLGAWGGPKWLNLSELIERVE</sequence>
<reference evidence="2 3" key="1">
    <citation type="journal article" date="2012" name="Genome Biol.">
        <title>Genome and low-iron response of an oceanic diatom adapted to chronic iron limitation.</title>
        <authorList>
            <person name="Lommer M."/>
            <person name="Specht M."/>
            <person name="Roy A.S."/>
            <person name="Kraemer L."/>
            <person name="Andreson R."/>
            <person name="Gutowska M.A."/>
            <person name="Wolf J."/>
            <person name="Bergner S.V."/>
            <person name="Schilhabel M.B."/>
            <person name="Klostermeier U.C."/>
            <person name="Beiko R.G."/>
            <person name="Rosenstiel P."/>
            <person name="Hippler M."/>
            <person name="Laroche J."/>
        </authorList>
    </citation>
    <scope>NUCLEOTIDE SEQUENCE [LARGE SCALE GENOMIC DNA]</scope>
    <source>
        <strain evidence="2 3">CCMP1005</strain>
    </source>
</reference>
<dbReference type="Proteomes" id="UP000266841">
    <property type="component" value="Unassembled WGS sequence"/>
</dbReference>
<dbReference type="EMBL" id="AGNL01004234">
    <property type="protein sequence ID" value="EJK73763.1"/>
    <property type="molecule type" value="Genomic_DNA"/>
</dbReference>
<evidence type="ECO:0000313" key="3">
    <source>
        <dbReference type="Proteomes" id="UP000266841"/>
    </source>
</evidence>
<keyword evidence="3" id="KW-1185">Reference proteome</keyword>
<evidence type="ECO:0000313" key="2">
    <source>
        <dbReference type="EMBL" id="EJK73763.1"/>
    </source>
</evidence>
<protein>
    <submittedName>
        <fullName evidence="2">Uncharacterized protein</fullName>
    </submittedName>
</protein>
<accession>K0T4W2</accession>
<organism evidence="2 3">
    <name type="scientific">Thalassiosira oceanica</name>
    <name type="common">Marine diatom</name>
    <dbReference type="NCBI Taxonomy" id="159749"/>
    <lineage>
        <taxon>Eukaryota</taxon>
        <taxon>Sar</taxon>
        <taxon>Stramenopiles</taxon>
        <taxon>Ochrophyta</taxon>
        <taxon>Bacillariophyta</taxon>
        <taxon>Coscinodiscophyceae</taxon>
        <taxon>Thalassiosirophycidae</taxon>
        <taxon>Thalassiosirales</taxon>
        <taxon>Thalassiosiraceae</taxon>
        <taxon>Thalassiosira</taxon>
    </lineage>
</organism>
<comment type="caution">
    <text evidence="2">The sequence shown here is derived from an EMBL/GenBank/DDBJ whole genome shotgun (WGS) entry which is preliminary data.</text>
</comment>
<gene>
    <name evidence="2" type="ORF">THAOC_04597</name>
</gene>